<evidence type="ECO:0000313" key="1">
    <source>
        <dbReference type="EMBL" id="PXX23425.1"/>
    </source>
</evidence>
<proteinExistence type="predicted"/>
<sequence length="41" mass="4781">MLTIEEKHIKRAILGKYSLYLQSLLTHNYQQPCKNGLASEF</sequence>
<protein>
    <submittedName>
        <fullName evidence="1">Uncharacterized protein</fullName>
    </submittedName>
</protein>
<accession>A0A318HXQ1</accession>
<comment type="caution">
    <text evidence="1">The sequence shown here is derived from an EMBL/GenBank/DDBJ whole genome shotgun (WGS) entry which is preliminary data.</text>
</comment>
<evidence type="ECO:0000313" key="2">
    <source>
        <dbReference type="Proteomes" id="UP000248314"/>
    </source>
</evidence>
<reference evidence="1 2" key="1">
    <citation type="submission" date="2018-05" db="EMBL/GenBank/DDBJ databases">
        <title>Genomic Encyclopedia of Type Strains, Phase I: the one thousand microbial genomes (KMG-I) project.</title>
        <authorList>
            <person name="Kyrpides N."/>
        </authorList>
    </citation>
    <scope>NUCLEOTIDE SEQUENCE [LARGE SCALE GENOMIC DNA]</scope>
    <source>
        <strain evidence="1 2">DSM 15611</strain>
    </source>
</reference>
<dbReference type="AlphaFoldDB" id="A0A318HXQ1"/>
<dbReference type="Proteomes" id="UP000248314">
    <property type="component" value="Unassembled WGS sequence"/>
</dbReference>
<name>A0A318HXQ1_9BACT</name>
<keyword evidence="2" id="KW-1185">Reference proteome</keyword>
<gene>
    <name evidence="1" type="ORF">EJ73_00775</name>
</gene>
<organism evidence="1 2">
    <name type="scientific">Hoylesella shahii DSM 15611 = JCM 12083</name>
    <dbReference type="NCBI Taxonomy" id="1122991"/>
    <lineage>
        <taxon>Bacteria</taxon>
        <taxon>Pseudomonadati</taxon>
        <taxon>Bacteroidota</taxon>
        <taxon>Bacteroidia</taxon>
        <taxon>Bacteroidales</taxon>
        <taxon>Prevotellaceae</taxon>
        <taxon>Hoylesella</taxon>
    </lineage>
</organism>
<dbReference type="EMBL" id="QJJX01000006">
    <property type="protein sequence ID" value="PXX23425.1"/>
    <property type="molecule type" value="Genomic_DNA"/>
</dbReference>
<dbReference type="STRING" id="1122991.GCA_000613445_02814"/>